<dbReference type="Pfam" id="PF14541">
    <property type="entry name" value="TAXi_C"/>
    <property type="match status" value="1"/>
</dbReference>
<feature type="active site" evidence="2">
    <location>
        <position position="354"/>
    </location>
</feature>
<dbReference type="PROSITE" id="PS00141">
    <property type="entry name" value="ASP_PROTEASE"/>
    <property type="match status" value="1"/>
</dbReference>
<reference evidence="5 6" key="1">
    <citation type="submission" date="2014-04" db="EMBL/GenBank/DDBJ databases">
        <authorList>
            <consortium name="International Citrus Genome Consortium"/>
            <person name="Gmitter F."/>
            <person name="Chen C."/>
            <person name="Farmerie W."/>
            <person name="Harkins T."/>
            <person name="Desany B."/>
            <person name="Mohiuddin M."/>
            <person name="Kodira C."/>
            <person name="Borodovsky M."/>
            <person name="Lomsadze A."/>
            <person name="Burns P."/>
            <person name="Jenkins J."/>
            <person name="Prochnik S."/>
            <person name="Shu S."/>
            <person name="Chapman J."/>
            <person name="Pitluck S."/>
            <person name="Schmutz J."/>
            <person name="Rokhsar D."/>
        </authorList>
    </citation>
    <scope>NUCLEOTIDE SEQUENCE</scope>
</reference>
<name>A0A067FIY7_CITSI</name>
<dbReference type="Pfam" id="PF14543">
    <property type="entry name" value="TAXi_N"/>
    <property type="match status" value="1"/>
</dbReference>
<feature type="chain" id="PRO_5001637276" description="Peptidase A1 domain-containing protein" evidence="3">
    <location>
        <begin position="25"/>
        <end position="477"/>
    </location>
</feature>
<keyword evidence="3" id="KW-0732">Signal</keyword>
<dbReference type="EMBL" id="KK784897">
    <property type="protein sequence ID" value="KDO67369.1"/>
    <property type="molecule type" value="Genomic_DNA"/>
</dbReference>
<dbReference type="MEROPS" id="A01.050"/>
<comment type="similarity">
    <text evidence="1">Belongs to the peptidase A1 family.</text>
</comment>
<sequence>MWILSKAFLLFICLLCSSNNGAYADDNDLSHSHIVSVSSLLPPNVCNRTRTALPQGPDKASLEVVSKYGPCSRLNQGISTHAPSLEEILRQDQQRLHLKNSRRLRKPFPEFLKRTEAFTFPANINDTVADEYYIVVAIGEPKQYVSLLLDTGSDVTWTQCKPCIHCFQQRDPFFYASKSKTFFKIPCNSTSCRILRESFPFGNCNSKECPFNIQYADGSGSGGFWATDRITIQEANSNGYFTRYPFLLGCINNSSGDKSGASGIMGLDRSPVSIITRTNTSYFSYCLPSPYGSTGYITFGKTDTVNSKFIKYTPIVTTSEQSEFYDIILTGISVGGKKLPFNTSYFTKFGAIIDSGNIITRLPPPIYAALRSAFHKRMKKYKKAKGLEDLLDTCYDLSAYETVVVPKIAIHFLGGVDLELDVRGTLVVASVSQVCLGFATYPPDPNSITLGNVQQRGHEVHYDVAGRRLGFGPGNCS</sequence>
<dbReference type="PaxDb" id="2711-XP_006483506.1"/>
<evidence type="ECO:0000313" key="5">
    <source>
        <dbReference type="EMBL" id="KDO67369.1"/>
    </source>
</evidence>
<dbReference type="InterPro" id="IPR033121">
    <property type="entry name" value="PEPTIDASE_A1"/>
</dbReference>
<evidence type="ECO:0000256" key="3">
    <source>
        <dbReference type="SAM" id="SignalP"/>
    </source>
</evidence>
<dbReference type="SUPFAM" id="SSF50630">
    <property type="entry name" value="Acid proteases"/>
    <property type="match status" value="1"/>
</dbReference>
<dbReference type="AlphaFoldDB" id="A0A067FIY7"/>
<feature type="active site" evidence="2">
    <location>
        <position position="150"/>
    </location>
</feature>
<dbReference type="InterPro" id="IPR001969">
    <property type="entry name" value="Aspartic_peptidase_AS"/>
</dbReference>
<accession>A0A067FIY7</accession>
<dbReference type="GO" id="GO:0004190">
    <property type="term" value="F:aspartic-type endopeptidase activity"/>
    <property type="evidence" value="ECO:0007669"/>
    <property type="project" value="InterPro"/>
</dbReference>
<dbReference type="PANTHER" id="PTHR13683">
    <property type="entry name" value="ASPARTYL PROTEASES"/>
    <property type="match status" value="1"/>
</dbReference>
<dbReference type="eggNOG" id="KOG1339">
    <property type="taxonomic scope" value="Eukaryota"/>
</dbReference>
<dbReference type="InterPro" id="IPR032861">
    <property type="entry name" value="TAXi_N"/>
</dbReference>
<dbReference type="Gene3D" id="2.40.70.10">
    <property type="entry name" value="Acid Proteases"/>
    <property type="match status" value="2"/>
</dbReference>
<evidence type="ECO:0000256" key="1">
    <source>
        <dbReference type="ARBA" id="ARBA00007447"/>
    </source>
</evidence>
<dbReference type="PANTHER" id="PTHR13683:SF750">
    <property type="entry name" value="ASPARTYL PROTEASE AED1"/>
    <property type="match status" value="1"/>
</dbReference>
<dbReference type="SMR" id="A0A067FIY7"/>
<dbReference type="InterPro" id="IPR001461">
    <property type="entry name" value="Aspartic_peptidase_A1"/>
</dbReference>
<feature type="signal peptide" evidence="3">
    <location>
        <begin position="1"/>
        <end position="24"/>
    </location>
</feature>
<evidence type="ECO:0000259" key="4">
    <source>
        <dbReference type="PROSITE" id="PS51767"/>
    </source>
</evidence>
<dbReference type="PROSITE" id="PS51767">
    <property type="entry name" value="PEPTIDASE_A1"/>
    <property type="match status" value="1"/>
</dbReference>
<dbReference type="InterPro" id="IPR021109">
    <property type="entry name" value="Peptidase_aspartic_dom_sf"/>
</dbReference>
<dbReference type="Proteomes" id="UP000027120">
    <property type="component" value="Unassembled WGS sequence"/>
</dbReference>
<feature type="domain" description="Peptidase A1" evidence="4">
    <location>
        <begin position="132"/>
        <end position="472"/>
    </location>
</feature>
<dbReference type="GO" id="GO:0006508">
    <property type="term" value="P:proteolysis"/>
    <property type="evidence" value="ECO:0007669"/>
    <property type="project" value="InterPro"/>
</dbReference>
<proteinExistence type="inferred from homology"/>
<evidence type="ECO:0000256" key="2">
    <source>
        <dbReference type="PIRSR" id="PIRSR601461-1"/>
    </source>
</evidence>
<dbReference type="FunFam" id="2.40.70.10:FF:000013">
    <property type="entry name" value="Aspartyl protease AED1"/>
    <property type="match status" value="1"/>
</dbReference>
<protein>
    <recommendedName>
        <fullName evidence="4">Peptidase A1 domain-containing protein</fullName>
    </recommendedName>
</protein>
<organism evidence="5 6">
    <name type="scientific">Citrus sinensis</name>
    <name type="common">Sweet orange</name>
    <name type="synonym">Citrus aurantium var. sinensis</name>
    <dbReference type="NCBI Taxonomy" id="2711"/>
    <lineage>
        <taxon>Eukaryota</taxon>
        <taxon>Viridiplantae</taxon>
        <taxon>Streptophyta</taxon>
        <taxon>Embryophyta</taxon>
        <taxon>Tracheophyta</taxon>
        <taxon>Spermatophyta</taxon>
        <taxon>Magnoliopsida</taxon>
        <taxon>eudicotyledons</taxon>
        <taxon>Gunneridae</taxon>
        <taxon>Pentapetalae</taxon>
        <taxon>rosids</taxon>
        <taxon>malvids</taxon>
        <taxon>Sapindales</taxon>
        <taxon>Rutaceae</taxon>
        <taxon>Aurantioideae</taxon>
        <taxon>Citrus</taxon>
    </lineage>
</organism>
<evidence type="ECO:0000313" key="6">
    <source>
        <dbReference type="Proteomes" id="UP000027120"/>
    </source>
</evidence>
<dbReference type="InterPro" id="IPR032799">
    <property type="entry name" value="TAXi_C"/>
</dbReference>
<keyword evidence="6" id="KW-1185">Reference proteome</keyword>
<gene>
    <name evidence="5" type="ORF">CISIN_1g011804mg</name>
</gene>